<proteinExistence type="predicted"/>
<organism evidence="2 3">
    <name type="scientific">Savagea serpentis</name>
    <dbReference type="NCBI Taxonomy" id="2785297"/>
    <lineage>
        <taxon>Bacteria</taxon>
        <taxon>Bacillati</taxon>
        <taxon>Bacillota</taxon>
        <taxon>Bacilli</taxon>
        <taxon>Bacillales</taxon>
        <taxon>Caryophanaceae</taxon>
        <taxon>Savagea</taxon>
    </lineage>
</organism>
<dbReference type="AlphaFoldDB" id="A0A8J7KGU1"/>
<feature type="transmembrane region" description="Helical" evidence="1">
    <location>
        <begin position="6"/>
        <end position="21"/>
    </location>
</feature>
<dbReference type="RefSeq" id="WP_194561654.1">
    <property type="nucleotide sequence ID" value="NZ_JADKPV010000001.1"/>
</dbReference>
<dbReference type="EMBL" id="JADKPV010000001">
    <property type="protein sequence ID" value="MBF4500203.1"/>
    <property type="molecule type" value="Genomic_DNA"/>
</dbReference>
<keyword evidence="3" id="KW-1185">Reference proteome</keyword>
<reference evidence="2" key="1">
    <citation type="submission" date="2020-11" db="EMBL/GenBank/DDBJ databases">
        <title>Multidrug resistant novel bacterium Savagea serpentis sp. nov., isolated from the scats of a vine snake (Ahaetulla nasuta).</title>
        <authorList>
            <person name="Venkata Ramana V."/>
            <person name="Vikas Patil S."/>
            <person name="Yogita Lugani V."/>
        </authorList>
    </citation>
    <scope>NUCLEOTIDE SEQUENCE</scope>
    <source>
        <strain evidence="2">SN6</strain>
    </source>
</reference>
<evidence type="ECO:0000256" key="1">
    <source>
        <dbReference type="SAM" id="Phobius"/>
    </source>
</evidence>
<dbReference type="Proteomes" id="UP000622653">
    <property type="component" value="Unassembled WGS sequence"/>
</dbReference>
<dbReference type="Gene3D" id="1.10.10.60">
    <property type="entry name" value="Homeodomain-like"/>
    <property type="match status" value="1"/>
</dbReference>
<keyword evidence="1" id="KW-1133">Transmembrane helix</keyword>
<evidence type="ECO:0000313" key="2">
    <source>
        <dbReference type="EMBL" id="MBF4500203.1"/>
    </source>
</evidence>
<gene>
    <name evidence="2" type="ORF">IRY55_02410</name>
</gene>
<name>A0A8J7KGU1_9BACL</name>
<sequence length="125" mass="14087">MTLEIILMVAGISCIIASLFIKPKSANLDLKIENVSIAMHEQMNDLQKRMRVIEDELLIPQPLMPKRKHKPKVTKKIVEEPVHAIIVSQILALHQQGYSLQEIAKRSSLSETKVVEVLRSKGVQA</sequence>
<accession>A0A8J7KGU1</accession>
<keyword evidence="1" id="KW-0812">Transmembrane</keyword>
<evidence type="ECO:0000313" key="3">
    <source>
        <dbReference type="Proteomes" id="UP000622653"/>
    </source>
</evidence>
<protein>
    <recommendedName>
        <fullName evidence="4">Resolvase HTH domain-containing protein</fullName>
    </recommendedName>
</protein>
<keyword evidence="1" id="KW-0472">Membrane</keyword>
<evidence type="ECO:0008006" key="4">
    <source>
        <dbReference type="Google" id="ProtNLM"/>
    </source>
</evidence>
<comment type="caution">
    <text evidence="2">The sequence shown here is derived from an EMBL/GenBank/DDBJ whole genome shotgun (WGS) entry which is preliminary data.</text>
</comment>